<evidence type="ECO:0000256" key="10">
    <source>
        <dbReference type="PIRSR" id="PIRSR000018-51"/>
    </source>
</evidence>
<dbReference type="InterPro" id="IPR051459">
    <property type="entry name" value="Cytochrome_c-type_DH"/>
</dbReference>
<keyword evidence="14" id="KW-1185">Reference proteome</keyword>
<dbReference type="STRING" id="1122214.Mame_02897"/>
<keyword evidence="5" id="KW-0732">Signal</keyword>
<evidence type="ECO:0000313" key="14">
    <source>
        <dbReference type="Proteomes" id="UP000191135"/>
    </source>
</evidence>
<keyword evidence="7 10" id="KW-0408">Iron</keyword>
<keyword evidence="13" id="KW-0560">Oxidoreductase</keyword>
<feature type="binding site" description="axial binding residue" evidence="10">
    <location>
        <position position="67"/>
    </location>
    <ligand>
        <name>heme c</name>
        <dbReference type="ChEBI" id="CHEBI:61717"/>
        <label>1</label>
    </ligand>
    <ligandPart>
        <name>Fe</name>
        <dbReference type="ChEBI" id="CHEBI:18248"/>
    </ligandPart>
</feature>
<dbReference type="AlphaFoldDB" id="A0A1U9Z3J7"/>
<evidence type="ECO:0000256" key="1">
    <source>
        <dbReference type="ARBA" id="ARBA00004236"/>
    </source>
</evidence>
<feature type="binding site" description="axial binding residue" evidence="10">
    <location>
        <position position="213"/>
    </location>
    <ligand>
        <name>heme c</name>
        <dbReference type="ChEBI" id="CHEBI:61717"/>
        <label>2</label>
    </ligand>
    <ligandPart>
        <name>Fe</name>
        <dbReference type="ChEBI" id="CHEBI:18248"/>
    </ligandPart>
</feature>
<evidence type="ECO:0000259" key="12">
    <source>
        <dbReference type="PROSITE" id="PS51007"/>
    </source>
</evidence>
<dbReference type="EC" id="1.17.2.1" evidence="13"/>
<comment type="cofactor">
    <cofactor evidence="9">
        <name>heme c</name>
        <dbReference type="ChEBI" id="CHEBI:61717"/>
    </cofactor>
    <text evidence="9">Binds 3 heme c groups covalently per subunit.</text>
</comment>
<evidence type="ECO:0000256" key="2">
    <source>
        <dbReference type="ARBA" id="ARBA00022475"/>
    </source>
</evidence>
<evidence type="ECO:0000256" key="7">
    <source>
        <dbReference type="ARBA" id="ARBA00023004"/>
    </source>
</evidence>
<keyword evidence="8" id="KW-0472">Membrane</keyword>
<feature type="binding site" description="axial binding residue" evidence="10">
    <location>
        <position position="343"/>
    </location>
    <ligand>
        <name>heme c</name>
        <dbReference type="ChEBI" id="CHEBI:61717"/>
        <label>3</label>
    </ligand>
    <ligandPart>
        <name>Fe</name>
        <dbReference type="ChEBI" id="CHEBI:18248"/>
    </ligandPart>
</feature>
<comment type="subcellular location">
    <subcellularLocation>
        <location evidence="1">Cell membrane</location>
    </subcellularLocation>
</comment>
<dbReference type="GO" id="GO:0005886">
    <property type="term" value="C:plasma membrane"/>
    <property type="evidence" value="ECO:0007669"/>
    <property type="project" value="UniProtKB-SubCell"/>
</dbReference>
<feature type="domain" description="Cytochrome c" evidence="12">
    <location>
        <begin position="326"/>
        <end position="413"/>
    </location>
</feature>
<gene>
    <name evidence="13" type="primary">nicB_2</name>
    <name evidence="13" type="ORF">Mame_02897</name>
</gene>
<evidence type="ECO:0000313" key="13">
    <source>
        <dbReference type="EMBL" id="AQZ52220.1"/>
    </source>
</evidence>
<dbReference type="GO" id="GO:0016614">
    <property type="term" value="F:oxidoreductase activity, acting on CH-OH group of donors"/>
    <property type="evidence" value="ECO:0007669"/>
    <property type="project" value="InterPro"/>
</dbReference>
<evidence type="ECO:0000256" key="8">
    <source>
        <dbReference type="ARBA" id="ARBA00023136"/>
    </source>
</evidence>
<feature type="binding site" description="covalent" evidence="9">
    <location>
        <position position="66"/>
    </location>
    <ligand>
        <name>heme c</name>
        <dbReference type="ChEBI" id="CHEBI:61717"/>
        <label>1</label>
    </ligand>
</feature>
<dbReference type="Gene3D" id="1.10.760.10">
    <property type="entry name" value="Cytochrome c-like domain"/>
    <property type="match status" value="3"/>
</dbReference>
<dbReference type="SUPFAM" id="SSF46626">
    <property type="entry name" value="Cytochrome c"/>
    <property type="match status" value="3"/>
</dbReference>
<feature type="binding site" description="covalent" evidence="9">
    <location>
        <position position="342"/>
    </location>
    <ligand>
        <name>heme c</name>
        <dbReference type="ChEBI" id="CHEBI:61717"/>
        <label>3</label>
    </ligand>
</feature>
<evidence type="ECO:0000256" key="11">
    <source>
        <dbReference type="SAM" id="MobiDB-lite"/>
    </source>
</evidence>
<reference evidence="13 14" key="1">
    <citation type="submission" date="2017-03" db="EMBL/GenBank/DDBJ databases">
        <title>Foreign affairs: Plasmid Transfer between Roseobacters and Rhizobia.</title>
        <authorList>
            <person name="Bartling P."/>
            <person name="Bunk B."/>
            <person name="Overmann J."/>
            <person name="Brinkmann H."/>
            <person name="Petersen J."/>
        </authorList>
    </citation>
    <scope>NUCLEOTIDE SEQUENCE [LARGE SCALE GENOMIC DNA]</scope>
    <source>
        <strain evidence="13 14">MACL11</strain>
    </source>
</reference>
<protein>
    <submittedName>
        <fullName evidence="13">Nicotinate dehydrogenase subunit B</fullName>
        <ecNumber evidence="13">1.17.2.1</ecNumber>
    </submittedName>
</protein>
<dbReference type="GO" id="GO:0020037">
    <property type="term" value="F:heme binding"/>
    <property type="evidence" value="ECO:0007669"/>
    <property type="project" value="InterPro"/>
</dbReference>
<accession>A0A1U9Z3J7</accession>
<dbReference type="PIRSF" id="PIRSF000018">
    <property type="entry name" value="Mb_ADH_cyt_c"/>
    <property type="match status" value="1"/>
</dbReference>
<feature type="binding site" description="covalent" evidence="9">
    <location>
        <position position="63"/>
    </location>
    <ligand>
        <name>heme c</name>
        <dbReference type="ChEBI" id="CHEBI:61717"/>
        <label>1</label>
    </ligand>
</feature>
<evidence type="ECO:0000256" key="4">
    <source>
        <dbReference type="ARBA" id="ARBA00022723"/>
    </source>
</evidence>
<dbReference type="Proteomes" id="UP000191135">
    <property type="component" value="Chromosome"/>
</dbReference>
<feature type="domain" description="Cytochrome c" evidence="12">
    <location>
        <begin position="49"/>
        <end position="152"/>
    </location>
</feature>
<dbReference type="GO" id="GO:0005506">
    <property type="term" value="F:iron ion binding"/>
    <property type="evidence" value="ECO:0007669"/>
    <property type="project" value="InterPro"/>
</dbReference>
<dbReference type="InterPro" id="IPR009056">
    <property type="entry name" value="Cyt_c-like_dom"/>
</dbReference>
<name>A0A1U9Z3J7_9HYPH</name>
<evidence type="ECO:0000256" key="3">
    <source>
        <dbReference type="ARBA" id="ARBA00022617"/>
    </source>
</evidence>
<sequence>MAFALHHKKAWLGTLAVVAVGCAAVVGAYVYQPAIPPIARPDPSDFSPAEVARGEQLAAIGDCAVCHTQTGGAVFAGSRPLATPFGTVFSSNITPDVDTGIGDWSAAAFRRTMKDGVRRDGAYLYPAFPYNHFTNASDSDIDAIYAFLMSRDAVSAPKPANQLIPPLGFRPVLAGWNLLFLRHDKPKDMGKHSDEWERGRYLVNGLGHCGGCHTPRNLLGAEESGKALTGGTAEGYRAPPLDHSNPMAASWTADALFHYLKTGEDPAHGAAAGPMAPVTQELARVNDHDVHAIAVYIASLMEGDDGAEDSAIDEKHEASKAASPTNSQAEGAMLFAGSCGGCHGDDTPMQRSGQRAPLSVVTALSQDDPSNAIQALMKGIGPAKGAGSYMPAFRDSLDDQDMAALLNYARQNFADKPGWDNLEKKVSEIRKEDQE</sequence>
<dbReference type="PANTHER" id="PTHR35008:SF8">
    <property type="entry name" value="ALCOHOL DEHYDROGENASE CYTOCHROME C SUBUNIT"/>
    <property type="match status" value="1"/>
</dbReference>
<keyword evidence="2" id="KW-1003">Cell membrane</keyword>
<dbReference type="Pfam" id="PF00034">
    <property type="entry name" value="Cytochrom_C"/>
    <property type="match status" value="2"/>
</dbReference>
<feature type="binding site" description="covalent" evidence="9">
    <location>
        <position position="209"/>
    </location>
    <ligand>
        <name>heme c</name>
        <dbReference type="ChEBI" id="CHEBI:61717"/>
        <label>2</label>
    </ligand>
</feature>
<dbReference type="KEGG" id="mmed:Mame_02897"/>
<keyword evidence="6" id="KW-0677">Repeat</keyword>
<feature type="binding site" description="covalent" evidence="9">
    <location>
        <position position="339"/>
    </location>
    <ligand>
        <name>heme c</name>
        <dbReference type="ChEBI" id="CHEBI:61717"/>
        <label>3</label>
    </ligand>
</feature>
<dbReference type="Pfam" id="PF13442">
    <property type="entry name" value="Cytochrome_CBB3"/>
    <property type="match status" value="1"/>
</dbReference>
<dbReference type="PANTHER" id="PTHR35008">
    <property type="entry name" value="BLL4482 PROTEIN-RELATED"/>
    <property type="match status" value="1"/>
</dbReference>
<dbReference type="InterPro" id="IPR014353">
    <property type="entry name" value="Membr-bd_ADH_cyt_c"/>
</dbReference>
<organism evidence="13 14">
    <name type="scientific">Martelella mediterranea DSM 17316</name>
    <dbReference type="NCBI Taxonomy" id="1122214"/>
    <lineage>
        <taxon>Bacteria</taxon>
        <taxon>Pseudomonadati</taxon>
        <taxon>Pseudomonadota</taxon>
        <taxon>Alphaproteobacteria</taxon>
        <taxon>Hyphomicrobiales</taxon>
        <taxon>Aurantimonadaceae</taxon>
        <taxon>Martelella</taxon>
    </lineage>
</organism>
<keyword evidence="4 10" id="KW-0479">Metal-binding</keyword>
<feature type="binding site" description="covalent" evidence="9">
    <location>
        <position position="212"/>
    </location>
    <ligand>
        <name>heme c</name>
        <dbReference type="ChEBI" id="CHEBI:61717"/>
        <label>2</label>
    </ligand>
</feature>
<evidence type="ECO:0000256" key="6">
    <source>
        <dbReference type="ARBA" id="ARBA00022737"/>
    </source>
</evidence>
<dbReference type="EMBL" id="CP020330">
    <property type="protein sequence ID" value="AQZ52220.1"/>
    <property type="molecule type" value="Genomic_DNA"/>
</dbReference>
<dbReference type="eggNOG" id="COG2010">
    <property type="taxonomic scope" value="Bacteria"/>
</dbReference>
<keyword evidence="3 9" id="KW-0349">Heme</keyword>
<dbReference type="GO" id="GO:0009055">
    <property type="term" value="F:electron transfer activity"/>
    <property type="evidence" value="ECO:0007669"/>
    <property type="project" value="InterPro"/>
</dbReference>
<feature type="region of interest" description="Disordered" evidence="11">
    <location>
        <begin position="307"/>
        <end position="327"/>
    </location>
</feature>
<feature type="domain" description="Cytochrome c" evidence="12">
    <location>
        <begin position="194"/>
        <end position="301"/>
    </location>
</feature>
<dbReference type="RefSeq" id="WP_051085066.1">
    <property type="nucleotide sequence ID" value="NZ_AQWH01000002.1"/>
</dbReference>
<evidence type="ECO:0000256" key="9">
    <source>
        <dbReference type="PIRSR" id="PIRSR000018-50"/>
    </source>
</evidence>
<dbReference type="PROSITE" id="PS51007">
    <property type="entry name" value="CYTC"/>
    <property type="match status" value="3"/>
</dbReference>
<proteinExistence type="predicted"/>
<evidence type="ECO:0000256" key="5">
    <source>
        <dbReference type="ARBA" id="ARBA00022729"/>
    </source>
</evidence>
<dbReference type="InterPro" id="IPR036909">
    <property type="entry name" value="Cyt_c-like_dom_sf"/>
</dbReference>